<dbReference type="Gene3D" id="3.50.50.60">
    <property type="entry name" value="FAD/NAD(P)-binding domain"/>
    <property type="match status" value="1"/>
</dbReference>
<dbReference type="GO" id="GO:0043917">
    <property type="term" value="F:ribose 1,5-bisphosphate isomerase activity"/>
    <property type="evidence" value="ECO:0007669"/>
    <property type="project" value="UniProtKB-EC"/>
</dbReference>
<evidence type="ECO:0000256" key="4">
    <source>
        <dbReference type="ARBA" id="ARBA00023004"/>
    </source>
</evidence>
<dbReference type="EC" id="5.3.1.29" evidence="6"/>
<keyword evidence="6" id="KW-0413">Isomerase</keyword>
<evidence type="ECO:0000256" key="5">
    <source>
        <dbReference type="ARBA" id="ARBA00023014"/>
    </source>
</evidence>
<proteinExistence type="predicted"/>
<dbReference type="GO" id="GO:0016491">
    <property type="term" value="F:oxidoreductase activity"/>
    <property type="evidence" value="ECO:0007669"/>
    <property type="project" value="UniProtKB-KW"/>
</dbReference>
<name>A0A644ZCE8_9ZZZZ</name>
<keyword evidence="2" id="KW-0479">Metal-binding</keyword>
<dbReference type="PRINTS" id="PR00411">
    <property type="entry name" value="PNDRDTASEI"/>
</dbReference>
<dbReference type="GO" id="GO:0051539">
    <property type="term" value="F:4 iron, 4 sulfur cluster binding"/>
    <property type="evidence" value="ECO:0007669"/>
    <property type="project" value="UniProtKB-KW"/>
</dbReference>
<dbReference type="InterPro" id="IPR039650">
    <property type="entry name" value="HdrA-like"/>
</dbReference>
<dbReference type="PANTHER" id="PTHR43498:SF1">
    <property type="entry name" value="COB--COM HETERODISULFIDE REDUCTASE IRON-SULFUR SUBUNIT A"/>
    <property type="match status" value="1"/>
</dbReference>
<dbReference type="PRINTS" id="PR00368">
    <property type="entry name" value="FADPNR"/>
</dbReference>
<reference evidence="6" key="1">
    <citation type="submission" date="2019-08" db="EMBL/GenBank/DDBJ databases">
        <authorList>
            <person name="Kucharzyk K."/>
            <person name="Murdoch R.W."/>
            <person name="Higgins S."/>
            <person name="Loffler F."/>
        </authorList>
    </citation>
    <scope>NUCLEOTIDE SEQUENCE</scope>
</reference>
<evidence type="ECO:0000256" key="2">
    <source>
        <dbReference type="ARBA" id="ARBA00022723"/>
    </source>
</evidence>
<evidence type="ECO:0000256" key="1">
    <source>
        <dbReference type="ARBA" id="ARBA00022485"/>
    </source>
</evidence>
<keyword evidence="4" id="KW-0408">Iron</keyword>
<comment type="caution">
    <text evidence="6">The sequence shown here is derived from an EMBL/GenBank/DDBJ whole genome shotgun (WGS) entry which is preliminary data.</text>
</comment>
<dbReference type="Pfam" id="PF12831">
    <property type="entry name" value="FAD_oxidored"/>
    <property type="match status" value="1"/>
</dbReference>
<keyword evidence="3" id="KW-0560">Oxidoreductase</keyword>
<accession>A0A644ZCE8</accession>
<protein>
    <submittedName>
        <fullName evidence="6">Putative thiazole biosynthetic enzyme</fullName>
        <ecNumber evidence="6">5.3.1.29</ecNumber>
    </submittedName>
</protein>
<dbReference type="EMBL" id="VSSQ01008127">
    <property type="protein sequence ID" value="MPM37968.1"/>
    <property type="molecule type" value="Genomic_DNA"/>
</dbReference>
<gene>
    <name evidence="6" type="ORF">SDC9_84590</name>
</gene>
<keyword evidence="5" id="KW-0411">Iron-sulfur</keyword>
<evidence type="ECO:0000313" key="6">
    <source>
        <dbReference type="EMBL" id="MPM37968.1"/>
    </source>
</evidence>
<sequence length="440" mass="47033">MHFECDIPNVSRCDVAIIGGGPAGCAAAVTAARTGAEVCLFEAESAFGGLGTMGGVPLFMNFGDREHFYADGIGREIRARHAAEGVIHGNPDCINAERLKRIYDELLAAAGVKMQLLTMLIGVRRQGLRITAAIFCTRGGLCAIEAGVFIDATGDAALAAMAGGATVTGDGDGHFMPGTLCSGWSHIDWDAYEAQPGNRLEQLAAADRAGVFRQTDWHHTGITPTGRTLGGGNMGHFFGYNPLDAQSLTASLIEGRRQMVEFERFYRDYVPGFTDVELSFTAALPGVRASRRTAGDYVLNLDDYRARRHFADEIGCFNYTVDIHPPAATRAALEEFRRERQSLRYAPGESYGIPYRTLTVGGVDNLLAAGRCISTDRYAQSSIRVMPCCYITGQAAGLAAALAAEHDGSARAIAVPQLQARLRKIGAYLPEADADGGCHA</sequence>
<dbReference type="SUPFAM" id="SSF51905">
    <property type="entry name" value="FAD/NAD(P)-binding domain"/>
    <property type="match status" value="1"/>
</dbReference>
<dbReference type="InterPro" id="IPR036188">
    <property type="entry name" value="FAD/NAD-bd_sf"/>
</dbReference>
<dbReference type="PANTHER" id="PTHR43498">
    <property type="entry name" value="FERREDOXIN:COB-COM HETERODISULFIDE REDUCTASE SUBUNIT A"/>
    <property type="match status" value="1"/>
</dbReference>
<dbReference type="GO" id="GO:0046872">
    <property type="term" value="F:metal ion binding"/>
    <property type="evidence" value="ECO:0007669"/>
    <property type="project" value="UniProtKB-KW"/>
</dbReference>
<evidence type="ECO:0000256" key="3">
    <source>
        <dbReference type="ARBA" id="ARBA00023002"/>
    </source>
</evidence>
<dbReference type="AlphaFoldDB" id="A0A644ZCE8"/>
<keyword evidence="1" id="KW-0004">4Fe-4S</keyword>
<organism evidence="6">
    <name type="scientific">bioreactor metagenome</name>
    <dbReference type="NCBI Taxonomy" id="1076179"/>
    <lineage>
        <taxon>unclassified sequences</taxon>
        <taxon>metagenomes</taxon>
        <taxon>ecological metagenomes</taxon>
    </lineage>
</organism>